<comment type="caution">
    <text evidence="1">The sequence shown here is derived from an EMBL/GenBank/DDBJ whole genome shotgun (WGS) entry which is preliminary data.</text>
</comment>
<name>A0ACA9ND78_9GLOM</name>
<protein>
    <submittedName>
        <fullName evidence="1">587_t:CDS:1</fullName>
    </submittedName>
</protein>
<gene>
    <name evidence="1" type="ORF">SCALOS_LOCUS8550</name>
</gene>
<dbReference type="Proteomes" id="UP000789860">
    <property type="component" value="Unassembled WGS sequence"/>
</dbReference>
<keyword evidence="2" id="KW-1185">Reference proteome</keyword>
<sequence>EQDTRPPYKHEDCPTIEKGRCRQHYQHGNEEKDYAKDENKCFCSESILSLSAEELTRENVELRREVKELKDLIASGAGIEKNKIDDYKNPQFCAYEEKDGARVLPSLWLDDNKTQVNPRALLVQDKDGNFVDGVSIMEPGVLAGYLTRALLTDADINNMKLTINEGKNEKYNKKADQIKHKETLNYLKKAIIVFDEAHYSFDPAYQKLIERAILLGHDVIKMSATFEGMPFSTTSSYNIDTPKRILNSRNVVQMVGGLTEEQKNLLKNSKIPYVILDKNYESAAKGIVDGLPKGSLVI</sequence>
<organism evidence="1 2">
    <name type="scientific">Scutellospora calospora</name>
    <dbReference type="NCBI Taxonomy" id="85575"/>
    <lineage>
        <taxon>Eukaryota</taxon>
        <taxon>Fungi</taxon>
        <taxon>Fungi incertae sedis</taxon>
        <taxon>Mucoromycota</taxon>
        <taxon>Glomeromycotina</taxon>
        <taxon>Glomeromycetes</taxon>
        <taxon>Diversisporales</taxon>
        <taxon>Gigasporaceae</taxon>
        <taxon>Scutellospora</taxon>
    </lineage>
</organism>
<proteinExistence type="predicted"/>
<accession>A0ACA9ND78</accession>
<dbReference type="EMBL" id="CAJVPM010022985">
    <property type="protein sequence ID" value="CAG8647624.1"/>
    <property type="molecule type" value="Genomic_DNA"/>
</dbReference>
<feature type="non-terminal residue" evidence="1">
    <location>
        <position position="298"/>
    </location>
</feature>
<feature type="non-terminal residue" evidence="1">
    <location>
        <position position="1"/>
    </location>
</feature>
<reference evidence="1" key="1">
    <citation type="submission" date="2021-06" db="EMBL/GenBank/DDBJ databases">
        <authorList>
            <person name="Kallberg Y."/>
            <person name="Tangrot J."/>
            <person name="Rosling A."/>
        </authorList>
    </citation>
    <scope>NUCLEOTIDE SEQUENCE</scope>
    <source>
        <strain evidence="1">AU212A</strain>
    </source>
</reference>
<evidence type="ECO:0000313" key="2">
    <source>
        <dbReference type="Proteomes" id="UP000789860"/>
    </source>
</evidence>
<evidence type="ECO:0000313" key="1">
    <source>
        <dbReference type="EMBL" id="CAG8647624.1"/>
    </source>
</evidence>